<dbReference type="PANTHER" id="PTHR42928">
    <property type="entry name" value="TRICARBOXYLATE-BINDING PROTEIN"/>
    <property type="match status" value="1"/>
</dbReference>
<dbReference type="Pfam" id="PF03401">
    <property type="entry name" value="TctC"/>
    <property type="match status" value="1"/>
</dbReference>
<keyword evidence="2" id="KW-0732">Signal</keyword>
<dbReference type="PANTHER" id="PTHR42928:SF5">
    <property type="entry name" value="BLR1237 PROTEIN"/>
    <property type="match status" value="1"/>
</dbReference>
<dbReference type="Gene3D" id="3.40.190.150">
    <property type="entry name" value="Bordetella uptake gene, domain 1"/>
    <property type="match status" value="1"/>
</dbReference>
<keyword evidence="4" id="KW-1185">Reference proteome</keyword>
<comment type="similarity">
    <text evidence="1">Belongs to the UPF0065 (bug) family.</text>
</comment>
<dbReference type="SUPFAM" id="SSF53850">
    <property type="entry name" value="Periplasmic binding protein-like II"/>
    <property type="match status" value="1"/>
</dbReference>
<gene>
    <name evidence="3" type="ORF">LHA35_25990</name>
</gene>
<organism evidence="3 4">
    <name type="scientific">Roseicella aerolata</name>
    <dbReference type="NCBI Taxonomy" id="2883479"/>
    <lineage>
        <taxon>Bacteria</taxon>
        <taxon>Pseudomonadati</taxon>
        <taxon>Pseudomonadota</taxon>
        <taxon>Alphaproteobacteria</taxon>
        <taxon>Acetobacterales</taxon>
        <taxon>Roseomonadaceae</taxon>
        <taxon>Roseicella</taxon>
    </lineage>
</organism>
<name>A0A9X1IJB1_9PROT</name>
<evidence type="ECO:0000313" key="3">
    <source>
        <dbReference type="EMBL" id="MCB4825179.1"/>
    </source>
</evidence>
<dbReference type="Gene3D" id="3.40.190.10">
    <property type="entry name" value="Periplasmic binding protein-like II"/>
    <property type="match status" value="1"/>
</dbReference>
<dbReference type="RefSeq" id="WP_226613907.1">
    <property type="nucleotide sequence ID" value="NZ_JAJAQI010000069.1"/>
</dbReference>
<proteinExistence type="inferred from homology"/>
<accession>A0A9X1IJB1</accession>
<evidence type="ECO:0000256" key="2">
    <source>
        <dbReference type="SAM" id="SignalP"/>
    </source>
</evidence>
<feature type="chain" id="PRO_5040762286" evidence="2">
    <location>
        <begin position="22"/>
        <end position="325"/>
    </location>
</feature>
<feature type="signal peptide" evidence="2">
    <location>
        <begin position="1"/>
        <end position="21"/>
    </location>
</feature>
<protein>
    <submittedName>
        <fullName evidence="3">Tripartite tricarboxylate transporter substrate binding protein</fullName>
    </submittedName>
</protein>
<dbReference type="EMBL" id="JAJAQI010000069">
    <property type="protein sequence ID" value="MCB4825179.1"/>
    <property type="molecule type" value="Genomic_DNA"/>
</dbReference>
<dbReference type="InterPro" id="IPR042100">
    <property type="entry name" value="Bug_dom1"/>
</dbReference>
<dbReference type="Proteomes" id="UP001139311">
    <property type="component" value="Unassembled WGS sequence"/>
</dbReference>
<dbReference type="AlphaFoldDB" id="A0A9X1IJB1"/>
<sequence length="325" mass="33734">MTIRRRTLLLTALMSQGGAFAQPVPRWQPDRPIRAVVPFAPGGLADLMARLVTEPASTLLGQPIAVENRTGGAAGLIGTDAVAKAAPDGYTILINSSAHAIAPALVARMPYDAAGDFAGVAVLGGAPMVLVCHPSVPARSMAELLALLRANPMRYNFAGAGRGSTVHLTGEVFRAAAEVEIQFVHYRGGGPALQAVMSGEAQLTAVSTAEALGQVRSGAVRALAVSVPARSPVLPEVPTSAEAGLPAFQQDIWIVAAAPARTPPQIVASLNAAFNAAARQIEPRLTELGLQIKTEVTTPDQVNAFIRAELDRYTAVLRAAGVRPE</sequence>
<evidence type="ECO:0000256" key="1">
    <source>
        <dbReference type="ARBA" id="ARBA00006987"/>
    </source>
</evidence>
<dbReference type="InterPro" id="IPR005064">
    <property type="entry name" value="BUG"/>
</dbReference>
<dbReference type="PIRSF" id="PIRSF017082">
    <property type="entry name" value="YflP"/>
    <property type="match status" value="1"/>
</dbReference>
<comment type="caution">
    <text evidence="3">The sequence shown here is derived from an EMBL/GenBank/DDBJ whole genome shotgun (WGS) entry which is preliminary data.</text>
</comment>
<evidence type="ECO:0000313" key="4">
    <source>
        <dbReference type="Proteomes" id="UP001139311"/>
    </source>
</evidence>
<reference evidence="3" key="1">
    <citation type="submission" date="2021-10" db="EMBL/GenBank/DDBJ databases">
        <title>Roseicella aerolatum sp. nov., isolated from aerosols of e-waste dismantling site.</title>
        <authorList>
            <person name="Qin T."/>
        </authorList>
    </citation>
    <scope>NUCLEOTIDE SEQUENCE</scope>
    <source>
        <strain evidence="3">GB24</strain>
    </source>
</reference>